<protein>
    <recommendedName>
        <fullName evidence="3">RAP domain-containing protein</fullName>
    </recommendedName>
</protein>
<dbReference type="InterPro" id="IPR002372">
    <property type="entry name" value="PQQ_rpt_dom"/>
</dbReference>
<evidence type="ECO:0000259" key="3">
    <source>
        <dbReference type="PROSITE" id="PS51286"/>
    </source>
</evidence>
<dbReference type="InterPro" id="IPR015943">
    <property type="entry name" value="WD40/YVTN_repeat-like_dom_sf"/>
</dbReference>
<keyword evidence="2" id="KW-0732">Signal</keyword>
<feature type="signal peptide" evidence="2">
    <location>
        <begin position="1"/>
        <end position="16"/>
    </location>
</feature>
<dbReference type="SMART" id="SM00952">
    <property type="entry name" value="RAP"/>
    <property type="match status" value="1"/>
</dbReference>
<dbReference type="Proteomes" id="UP001642484">
    <property type="component" value="Unassembled WGS sequence"/>
</dbReference>
<gene>
    <name evidence="4" type="ORF">CCMP2556_LOCUS50753</name>
</gene>
<dbReference type="PANTHER" id="PTHR34512:SF30">
    <property type="entry name" value="OUTER MEMBRANE PROTEIN ASSEMBLY FACTOR BAMB"/>
    <property type="match status" value="1"/>
</dbReference>
<feature type="region of interest" description="Disordered" evidence="1">
    <location>
        <begin position="1193"/>
        <end position="1234"/>
    </location>
</feature>
<sequence>MARTLLFLWILVPVTGKWCNVDGSKCRGRWNELERFFPLNLANDWYGFSYPVDWDGDGRVDVIDVIHAETNYARVPDGPHGTVMDGKRRRITFLYLQFVNVLTCKMIQERDSDYHGLVFCTNSGVLGHGSGMDTALQVAQRLTTLRLEDASASSAEDKEMIDARVRSSSGGFEATNGFVRMALREASEQAQGSFENDLSKVGALDSDCSGHFAQFLQLRSETSVNHPWPVIDREENLYQMTAKGLFAFNSRGERLWHYATPGESTNEPCLSGELLLGSTRTGWNAFAVDRLTGKELWVSSVADSAGSECGYPNAYDAWEMRNGSVDGDGVFVMGAVHNYEFGADDGNRRIYALNVSDGKKLFPGDGTVVFMDFAGGVYRLKLTTGEEIWRLQDVILKQFSAEDGGAGLGENMVYTCSNYLNGTGRQNSSGIIRAFHLHDGRDEVWSQITMPCNSYPAIGHISGFDGESVVVTPGAFMGVSENRGSVIAFDALTGEEHWRGLEVEAMDGWGAGEMEGLEIRRAEGVQPWCGPAQWSAPMVFSCGMVAVGRSDGKQYGPNASWTGPRTPGMTVAGSHWLRASEDKQGKSMKVEVRQVQLAPALLAAGKRVWYNGLLGQAQRWSPSMPYGRVAQATPMGSAFLHGALAAAPKMLAVSTYALPRAKVRGAFCFLINLACKAPVSMLQSPVPVDRFALDVYPATSELSLAMCNVICAVPSNMVTRSPRSPGFHVRAASWEAFAAIRQTARDDAYFAGCETQLLRDYHKWRPSTLAAICIHFSRLRPSEHKPTEKFLQRILWRADRLIYDLAGRELLSLLEVFALRGLREHDPRRPDLFIEAVPRLQKEVWDFGLSDVRRIAALYKQLNLRHEGLFEALGQRLEELLEETRTSVQKQNTQLTRQKRAPAGTAASAAVMTFLGACGRLNIVPLQAQNLLEVVGPTARAKKDLPRLAALAQLAAKFGCADTGEANRILLFVSAAFEEAVPDLPTRKGYASQAVYGQLLLALIFDESRCEIRDRTLVASVQAVFATFGSALDSLDERLARQLQVVDLACRVERPGVLEILETKGLTPFLEGVKSLEEIPSVLPKCSSQQHLQVSGVLQELGVKHRMEEKLQPYIADVRLTRRQRLIEIDGPLHFVGGSKRYDMKTSLKHRLLTKQGWDVHHIAWNDWPVQHHSRLNYVARLLRSSAPGTHLTEYQQLPPWSPDSSETQGSASAGDHLAIDSRRPSPELVDLEG</sequence>
<evidence type="ECO:0000313" key="4">
    <source>
        <dbReference type="EMBL" id="CAK9108982.1"/>
    </source>
</evidence>
<feature type="compositionally biased region" description="Polar residues" evidence="1">
    <location>
        <begin position="1203"/>
        <end position="1212"/>
    </location>
</feature>
<dbReference type="SUPFAM" id="SSF50998">
    <property type="entry name" value="Quinoprotein alcohol dehydrogenase-like"/>
    <property type="match status" value="1"/>
</dbReference>
<dbReference type="PANTHER" id="PTHR34512">
    <property type="entry name" value="CELL SURFACE PROTEIN"/>
    <property type="match status" value="1"/>
</dbReference>
<dbReference type="Pfam" id="PF13360">
    <property type="entry name" value="PQQ_2"/>
    <property type="match status" value="1"/>
</dbReference>
<feature type="domain" description="RAP" evidence="3">
    <location>
        <begin position="1125"/>
        <end position="1181"/>
    </location>
</feature>
<feature type="chain" id="PRO_5047318903" description="RAP domain-containing protein" evidence="2">
    <location>
        <begin position="17"/>
        <end position="1234"/>
    </location>
</feature>
<dbReference type="Pfam" id="PF08373">
    <property type="entry name" value="RAP"/>
    <property type="match status" value="1"/>
</dbReference>
<reference evidence="4 5" key="1">
    <citation type="submission" date="2024-02" db="EMBL/GenBank/DDBJ databases">
        <authorList>
            <person name="Chen Y."/>
            <person name="Shah S."/>
            <person name="Dougan E. K."/>
            <person name="Thang M."/>
            <person name="Chan C."/>
        </authorList>
    </citation>
    <scope>NUCLEOTIDE SEQUENCE [LARGE SCALE GENOMIC DNA]</scope>
</reference>
<dbReference type="InterPro" id="IPR013584">
    <property type="entry name" value="RAP"/>
</dbReference>
<comment type="caution">
    <text evidence="4">The sequence shown here is derived from an EMBL/GenBank/DDBJ whole genome shotgun (WGS) entry which is preliminary data.</text>
</comment>
<accession>A0ABP0S9E4</accession>
<dbReference type="Gene3D" id="3.40.960.10">
    <property type="entry name" value="VSR Endonuclease"/>
    <property type="match status" value="1"/>
</dbReference>
<organism evidence="4 5">
    <name type="scientific">Durusdinium trenchii</name>
    <dbReference type="NCBI Taxonomy" id="1381693"/>
    <lineage>
        <taxon>Eukaryota</taxon>
        <taxon>Sar</taxon>
        <taxon>Alveolata</taxon>
        <taxon>Dinophyceae</taxon>
        <taxon>Suessiales</taxon>
        <taxon>Symbiodiniaceae</taxon>
        <taxon>Durusdinium</taxon>
    </lineage>
</organism>
<dbReference type="EMBL" id="CAXAMN010027151">
    <property type="protein sequence ID" value="CAK9108982.1"/>
    <property type="molecule type" value="Genomic_DNA"/>
</dbReference>
<keyword evidence="5" id="KW-1185">Reference proteome</keyword>
<dbReference type="PROSITE" id="PS51286">
    <property type="entry name" value="RAP"/>
    <property type="match status" value="1"/>
</dbReference>
<dbReference type="SUPFAM" id="SSF52980">
    <property type="entry name" value="Restriction endonuclease-like"/>
    <property type="match status" value="1"/>
</dbReference>
<evidence type="ECO:0000256" key="1">
    <source>
        <dbReference type="SAM" id="MobiDB-lite"/>
    </source>
</evidence>
<dbReference type="InterPro" id="IPR011047">
    <property type="entry name" value="Quinoprotein_ADH-like_sf"/>
</dbReference>
<name>A0ABP0S9E4_9DINO</name>
<dbReference type="InterPro" id="IPR011335">
    <property type="entry name" value="Restrct_endonuc-II-like"/>
</dbReference>
<proteinExistence type="predicted"/>
<dbReference type="Gene3D" id="2.130.10.10">
    <property type="entry name" value="YVTN repeat-like/Quinoprotein amine dehydrogenase"/>
    <property type="match status" value="1"/>
</dbReference>
<evidence type="ECO:0000313" key="5">
    <source>
        <dbReference type="Proteomes" id="UP001642484"/>
    </source>
</evidence>
<evidence type="ECO:0000256" key="2">
    <source>
        <dbReference type="SAM" id="SignalP"/>
    </source>
</evidence>